<dbReference type="SMART" id="SM00895">
    <property type="entry name" value="FCD"/>
    <property type="match status" value="1"/>
</dbReference>
<keyword evidence="2" id="KW-0238">DNA-binding</keyword>
<dbReference type="SUPFAM" id="SSF46785">
    <property type="entry name" value="Winged helix' DNA-binding domain"/>
    <property type="match status" value="1"/>
</dbReference>
<organism evidence="5 6">
    <name type="scientific">Caballeronia hypogeia</name>
    <dbReference type="NCBI Taxonomy" id="1777140"/>
    <lineage>
        <taxon>Bacteria</taxon>
        <taxon>Pseudomonadati</taxon>
        <taxon>Pseudomonadota</taxon>
        <taxon>Betaproteobacteria</taxon>
        <taxon>Burkholderiales</taxon>
        <taxon>Burkholderiaceae</taxon>
        <taxon>Caballeronia</taxon>
    </lineage>
</organism>
<protein>
    <submittedName>
        <fullName evidence="5">GntR family transcriptional regulator</fullName>
    </submittedName>
</protein>
<sequence>MKSDPSLAAASVDKLQLSESVAAHLREQIISGKLQQGEFLRIDAISKALGTSTTPVREGLLLLQSESFVRLLPRRGFVVNSFGKEDLFDMFWAQATIGAELAARAAVRMSDADIAHLEKLEAAHQKAFASGDEALVTRLGHEFHRSINLAAQSPRLALLLGSLAKQLPNRFYTNIEGQLKGAVDYHPIIINAIRVRDQNAVRSLMHRHILSGGEHLIAMLERRGMWSGNPPADDATGDETVA</sequence>
<name>A0A158DNH6_9BURK</name>
<dbReference type="GO" id="GO:0003677">
    <property type="term" value="F:DNA binding"/>
    <property type="evidence" value="ECO:0007669"/>
    <property type="project" value="UniProtKB-KW"/>
</dbReference>
<dbReference type="Gene3D" id="1.20.120.530">
    <property type="entry name" value="GntR ligand-binding domain-like"/>
    <property type="match status" value="1"/>
</dbReference>
<keyword evidence="3" id="KW-0804">Transcription</keyword>
<evidence type="ECO:0000256" key="1">
    <source>
        <dbReference type="ARBA" id="ARBA00023015"/>
    </source>
</evidence>
<evidence type="ECO:0000313" key="6">
    <source>
        <dbReference type="Proteomes" id="UP000054851"/>
    </source>
</evidence>
<keyword evidence="1" id="KW-0805">Transcription regulation</keyword>
<dbReference type="PROSITE" id="PS50949">
    <property type="entry name" value="HTH_GNTR"/>
    <property type="match status" value="1"/>
</dbReference>
<dbReference type="InterPro" id="IPR036390">
    <property type="entry name" value="WH_DNA-bd_sf"/>
</dbReference>
<feature type="domain" description="HTH gntR-type" evidence="4">
    <location>
        <begin position="15"/>
        <end position="82"/>
    </location>
</feature>
<dbReference type="AlphaFoldDB" id="A0A158DNH6"/>
<evidence type="ECO:0000256" key="3">
    <source>
        <dbReference type="ARBA" id="ARBA00023163"/>
    </source>
</evidence>
<dbReference type="InterPro" id="IPR036388">
    <property type="entry name" value="WH-like_DNA-bd_sf"/>
</dbReference>
<accession>A0A158DNH6</accession>
<dbReference type="PANTHER" id="PTHR43537:SF24">
    <property type="entry name" value="GLUCONATE OPERON TRANSCRIPTIONAL REPRESSOR"/>
    <property type="match status" value="1"/>
</dbReference>
<evidence type="ECO:0000313" key="5">
    <source>
        <dbReference type="EMBL" id="SAK96144.1"/>
    </source>
</evidence>
<dbReference type="GO" id="GO:0003700">
    <property type="term" value="F:DNA-binding transcription factor activity"/>
    <property type="evidence" value="ECO:0007669"/>
    <property type="project" value="InterPro"/>
</dbReference>
<dbReference type="Pfam" id="PF00392">
    <property type="entry name" value="GntR"/>
    <property type="match status" value="1"/>
</dbReference>
<dbReference type="PANTHER" id="PTHR43537">
    <property type="entry name" value="TRANSCRIPTIONAL REGULATOR, GNTR FAMILY"/>
    <property type="match status" value="1"/>
</dbReference>
<gene>
    <name evidence="5" type="ORF">AWB79_07305</name>
</gene>
<dbReference type="Proteomes" id="UP000054851">
    <property type="component" value="Unassembled WGS sequence"/>
</dbReference>
<proteinExistence type="predicted"/>
<dbReference type="Gene3D" id="1.10.10.10">
    <property type="entry name" value="Winged helix-like DNA-binding domain superfamily/Winged helix DNA-binding domain"/>
    <property type="match status" value="1"/>
</dbReference>
<evidence type="ECO:0000256" key="2">
    <source>
        <dbReference type="ARBA" id="ARBA00023125"/>
    </source>
</evidence>
<keyword evidence="6" id="KW-1185">Reference proteome</keyword>
<evidence type="ECO:0000259" key="4">
    <source>
        <dbReference type="PROSITE" id="PS50949"/>
    </source>
</evidence>
<dbReference type="EMBL" id="FCOA02000051">
    <property type="protein sequence ID" value="SAK96144.1"/>
    <property type="molecule type" value="Genomic_DNA"/>
</dbReference>
<dbReference type="InterPro" id="IPR008920">
    <property type="entry name" value="TF_FadR/GntR_C"/>
</dbReference>
<dbReference type="SUPFAM" id="SSF48008">
    <property type="entry name" value="GntR ligand-binding domain-like"/>
    <property type="match status" value="1"/>
</dbReference>
<dbReference type="SMART" id="SM00345">
    <property type="entry name" value="HTH_GNTR"/>
    <property type="match status" value="1"/>
</dbReference>
<dbReference type="Pfam" id="PF07729">
    <property type="entry name" value="FCD"/>
    <property type="match status" value="1"/>
</dbReference>
<reference evidence="5" key="1">
    <citation type="submission" date="2016-01" db="EMBL/GenBank/DDBJ databases">
        <authorList>
            <person name="Peeters C."/>
        </authorList>
    </citation>
    <scope>NUCLEOTIDE SEQUENCE</scope>
    <source>
        <strain evidence="5">LMG 29322</strain>
    </source>
</reference>
<dbReference type="InterPro" id="IPR011711">
    <property type="entry name" value="GntR_C"/>
</dbReference>
<dbReference type="InterPro" id="IPR000524">
    <property type="entry name" value="Tscrpt_reg_HTH_GntR"/>
</dbReference>
<dbReference type="STRING" id="1777140.AWB79_07305"/>
<comment type="caution">
    <text evidence="5">The sequence shown here is derived from an EMBL/GenBank/DDBJ whole genome shotgun (WGS) entry which is preliminary data.</text>
</comment>